<sequence>MSNGIKMPSLIYGTAWKKEQTAGLVVKAIKNGFRGIDTACQPKHYFEPGVGQALKDLELMGITREQLFLQTKFTAIQGQDPQNIPYDPSVPLHEQVMQSFATSKENLGTEVIDSYILHSPLSTHHDTIQVWRAMEAIYESGSVKQLGISNCYDIESMQRLYQDAVVKPAVLQNRFYKETDYDKELRQWCTENKIVYQSFWTLTANPALLQSSTITAMATANNKTPAQILFRYLTQIGIVPLTGTTSDSHMVEDLAIFSFELTDAEMAKIHHLI</sequence>
<accession>A0AAE3HVX6</accession>
<dbReference type="SUPFAM" id="SSF51430">
    <property type="entry name" value="NAD(P)-linked oxidoreductase"/>
    <property type="match status" value="1"/>
</dbReference>
<name>A0AAE3HVX6_9GAMM</name>
<proteinExistence type="predicted"/>
<dbReference type="Proteomes" id="UP000051497">
    <property type="component" value="Unassembled WGS sequence"/>
</dbReference>
<dbReference type="EMBL" id="LKAJ02000001">
    <property type="protein sequence ID" value="MCS5710645.1"/>
    <property type="molecule type" value="Genomic_DNA"/>
</dbReference>
<reference evidence="2" key="1">
    <citation type="journal article" date="2016" name="Genome Announc.">
        <title>Draft Genome Sequences of Two Novel Amoeba-Resistant Intranuclear Bacteria, 'Candidatus Berkiella cookevillensis' and 'Candidatus Berkiella aquae'.</title>
        <authorList>
            <person name="Mehari Y.T."/>
            <person name="Arivett B.A."/>
            <person name="Farone A.L."/>
            <person name="Gunderson J.H."/>
            <person name="Farone M.B."/>
        </authorList>
    </citation>
    <scope>NUCLEOTIDE SEQUENCE</scope>
    <source>
        <strain evidence="2">HT99</strain>
    </source>
</reference>
<comment type="caution">
    <text evidence="2">The sequence shown here is derived from an EMBL/GenBank/DDBJ whole genome shotgun (WGS) entry which is preliminary data.</text>
</comment>
<evidence type="ECO:0000259" key="1">
    <source>
        <dbReference type="Pfam" id="PF00248"/>
    </source>
</evidence>
<evidence type="ECO:0000313" key="3">
    <source>
        <dbReference type="Proteomes" id="UP000051497"/>
    </source>
</evidence>
<feature type="domain" description="NADP-dependent oxidoreductase" evidence="1">
    <location>
        <begin position="16"/>
        <end position="271"/>
    </location>
</feature>
<protein>
    <submittedName>
        <fullName evidence="2">Aldo/keto reductase</fullName>
    </submittedName>
</protein>
<keyword evidence="3" id="KW-1185">Reference proteome</keyword>
<dbReference type="RefSeq" id="WP_075066871.1">
    <property type="nucleotide sequence ID" value="NZ_LKAJ02000001.1"/>
</dbReference>
<dbReference type="PRINTS" id="PR00069">
    <property type="entry name" value="ALDKETRDTASE"/>
</dbReference>
<dbReference type="PANTHER" id="PTHR43827:SF8">
    <property type="entry name" value="ALDO_KETO REDUCTASE FAMILY PROTEIN"/>
    <property type="match status" value="1"/>
</dbReference>
<gene>
    <name evidence="2" type="ORF">HT99x_004325</name>
</gene>
<dbReference type="CDD" id="cd19071">
    <property type="entry name" value="AKR_AKR1-5-like"/>
    <property type="match status" value="1"/>
</dbReference>
<evidence type="ECO:0000313" key="2">
    <source>
        <dbReference type="EMBL" id="MCS5710645.1"/>
    </source>
</evidence>
<dbReference type="Gene3D" id="3.20.20.100">
    <property type="entry name" value="NADP-dependent oxidoreductase domain"/>
    <property type="match status" value="1"/>
</dbReference>
<dbReference type="InterPro" id="IPR036812">
    <property type="entry name" value="NAD(P)_OxRdtase_dom_sf"/>
</dbReference>
<reference evidence="2" key="2">
    <citation type="submission" date="2021-06" db="EMBL/GenBank/DDBJ databases">
        <title>Genomic Description and Analysis of Intracellular Bacteria, Candidatus Berkiella cookevillensis and Candidatus Berkiella aquae.</title>
        <authorList>
            <person name="Kidane D.T."/>
            <person name="Mehari Y.T."/>
            <person name="Rice F.C."/>
            <person name="Arivett B.A."/>
            <person name="Farone A.L."/>
            <person name="Berk S.G."/>
            <person name="Farone M.B."/>
        </authorList>
    </citation>
    <scope>NUCLEOTIDE SEQUENCE</scope>
    <source>
        <strain evidence="2">HT99</strain>
    </source>
</reference>
<dbReference type="InterPro" id="IPR023210">
    <property type="entry name" value="NADP_OxRdtase_dom"/>
</dbReference>
<organism evidence="2 3">
    <name type="scientific">Candidatus Berkiella aquae</name>
    <dbReference type="NCBI Taxonomy" id="295108"/>
    <lineage>
        <taxon>Bacteria</taxon>
        <taxon>Pseudomonadati</taxon>
        <taxon>Pseudomonadota</taxon>
        <taxon>Gammaproteobacteria</taxon>
        <taxon>Candidatus Berkiellales</taxon>
        <taxon>Candidatus Berkiellaceae</taxon>
        <taxon>Candidatus Berkiella</taxon>
    </lineage>
</organism>
<dbReference type="AlphaFoldDB" id="A0AAE3HVX6"/>
<dbReference type="PANTHER" id="PTHR43827">
    <property type="entry name" value="2,5-DIKETO-D-GLUCONIC ACID REDUCTASE"/>
    <property type="match status" value="1"/>
</dbReference>
<dbReference type="Pfam" id="PF00248">
    <property type="entry name" value="Aldo_ket_red"/>
    <property type="match status" value="1"/>
</dbReference>
<dbReference type="GO" id="GO:0016491">
    <property type="term" value="F:oxidoreductase activity"/>
    <property type="evidence" value="ECO:0007669"/>
    <property type="project" value="InterPro"/>
</dbReference>
<dbReference type="InterPro" id="IPR020471">
    <property type="entry name" value="AKR"/>
</dbReference>